<keyword evidence="3" id="KW-1185">Reference proteome</keyword>
<evidence type="ECO:0000259" key="1">
    <source>
        <dbReference type="Pfam" id="PF07992"/>
    </source>
</evidence>
<dbReference type="PANTHER" id="PTHR43755:SF1">
    <property type="entry name" value="FAD-DEPENDENT PYRIDINE NUCLEOTIDE-DISULPHIDE OXIDOREDUCTASE"/>
    <property type="match status" value="1"/>
</dbReference>
<reference evidence="2 3" key="2">
    <citation type="journal article" date="2020" name="Int. J. Syst. Evol. Microbiol.">
        <title>Leptospira yasudae sp. nov. and Leptospira stimsonii sp. nov., two new species of the pathogenic group isolated from environmental sources.</title>
        <authorList>
            <person name="Casanovas-Massana A."/>
            <person name="Hamond C."/>
            <person name="Santos L.A."/>
            <person name="de Oliveira D."/>
            <person name="Hacker K.P."/>
            <person name="Balassiano I."/>
            <person name="Costa F."/>
            <person name="Medeiros M.A."/>
            <person name="Reis M.G."/>
            <person name="Ko A.I."/>
            <person name="Wunder E.A."/>
        </authorList>
    </citation>
    <scope>NUCLEOTIDE SEQUENCE [LARGE SCALE GENOMIC DNA]</scope>
    <source>
        <strain evidence="2 3">B21</strain>
    </source>
</reference>
<sequence>MKRVLIIGAGIGGIVVAKELRKKIRNVEILLIDRSEIHTFAPSLLWALVGERNANDIQKKISSKGFNFIVDSVLSIDWNQKVVNTISNELTYDYLVLSPGAEIIPERISGFSENAFNLYSLDGVLKAKESLFASSSGNVTILVSSIPFKCPAAPYEAAFLIDAFFKERKIKPNITIVTPEEMPMSAGGPEAGKQVVELLKRKGISFQNKKNLVKIDSKDKNLVFSDDSTEGFDLLIGVPPHSPPLFLKGAPILAESGWVKVDPATLNTSLPNVYAIGDVTTISLPSNRPLPKAGVFAHSQACVVASRIADELLNRTPTATFPGMGGCFLEVGEGKAGFAKGEFYSEKGPGVSIRRPSRFWHFAKIIFEKWWLFHWV</sequence>
<name>A0ABX9M758_9LEPT</name>
<dbReference type="PRINTS" id="PR00368">
    <property type="entry name" value="FADPNR"/>
</dbReference>
<comment type="caution">
    <text evidence="2">The sequence shown here is derived from an EMBL/GenBank/DDBJ whole genome shotgun (WGS) entry which is preliminary data.</text>
</comment>
<dbReference type="RefSeq" id="WP_118955061.1">
    <property type="nucleotide sequence ID" value="NZ_QHCR01000002.1"/>
</dbReference>
<dbReference type="EMBL" id="QHCR01000002">
    <property type="protein sequence ID" value="RHX81548.1"/>
    <property type="molecule type" value="Genomic_DNA"/>
</dbReference>
<dbReference type="InterPro" id="IPR052541">
    <property type="entry name" value="SQRD"/>
</dbReference>
<dbReference type="PANTHER" id="PTHR43755">
    <property type="match status" value="1"/>
</dbReference>
<proteinExistence type="predicted"/>
<protein>
    <recommendedName>
        <fullName evidence="1">FAD/NAD(P)-binding domain-containing protein</fullName>
    </recommendedName>
</protein>
<dbReference type="InterPro" id="IPR036188">
    <property type="entry name" value="FAD/NAD-bd_sf"/>
</dbReference>
<feature type="domain" description="FAD/NAD(P)-binding" evidence="1">
    <location>
        <begin position="168"/>
        <end position="288"/>
    </location>
</feature>
<feature type="domain" description="FAD/NAD(P)-binding" evidence="1">
    <location>
        <begin position="3"/>
        <end position="119"/>
    </location>
</feature>
<dbReference type="InterPro" id="IPR023753">
    <property type="entry name" value="FAD/NAD-binding_dom"/>
</dbReference>
<reference evidence="3" key="1">
    <citation type="submission" date="2018-05" db="EMBL/GenBank/DDBJ databases">
        <title>Leptospira yasudae sp. nov. and Leptospira stimsonii sp. nov., two pathogenic species of the genus Leptospira isolated from environmental sources.</title>
        <authorList>
            <person name="Casanovas-Massana A."/>
            <person name="Hamond C."/>
            <person name="Santos L.A."/>
            <person name="Hacker K.P."/>
            <person name="Balassiano I."/>
            <person name="Medeiros M.A."/>
            <person name="Reis M.G."/>
            <person name="Ko A.I."/>
            <person name="Wunder E.A."/>
        </authorList>
    </citation>
    <scope>NUCLEOTIDE SEQUENCE [LARGE SCALE GENOMIC DNA]</scope>
    <source>
        <strain evidence="3">B21</strain>
    </source>
</reference>
<dbReference type="Pfam" id="PF07992">
    <property type="entry name" value="Pyr_redox_2"/>
    <property type="match status" value="2"/>
</dbReference>
<evidence type="ECO:0000313" key="3">
    <source>
        <dbReference type="Proteomes" id="UP000285569"/>
    </source>
</evidence>
<evidence type="ECO:0000313" key="2">
    <source>
        <dbReference type="EMBL" id="RHX81548.1"/>
    </source>
</evidence>
<dbReference type="SUPFAM" id="SSF51905">
    <property type="entry name" value="FAD/NAD(P)-binding domain"/>
    <property type="match status" value="2"/>
</dbReference>
<accession>A0ABX9M758</accession>
<dbReference type="Gene3D" id="3.50.50.100">
    <property type="match status" value="1"/>
</dbReference>
<gene>
    <name evidence="2" type="ORF">DLM77_05550</name>
</gene>
<organism evidence="2 3">
    <name type="scientific">Leptospira yasudae</name>
    <dbReference type="NCBI Taxonomy" id="2202201"/>
    <lineage>
        <taxon>Bacteria</taxon>
        <taxon>Pseudomonadati</taxon>
        <taxon>Spirochaetota</taxon>
        <taxon>Spirochaetia</taxon>
        <taxon>Leptospirales</taxon>
        <taxon>Leptospiraceae</taxon>
        <taxon>Leptospira</taxon>
    </lineage>
</organism>
<dbReference type="Proteomes" id="UP000285569">
    <property type="component" value="Unassembled WGS sequence"/>
</dbReference>